<reference evidence="3 4" key="1">
    <citation type="submission" date="2018-11" db="EMBL/GenBank/DDBJ databases">
        <title>Trebonia kvetii gen.nov., sp.nov., a novel acidophilic actinobacterium, and proposal of the new actinobacterial family Treboniaceae fam. nov.</title>
        <authorList>
            <person name="Rapoport D."/>
            <person name="Sagova-Mareckova M."/>
            <person name="Sedlacek I."/>
            <person name="Provaznik J."/>
            <person name="Kralova S."/>
            <person name="Pavlinic D."/>
            <person name="Benes V."/>
            <person name="Kopecky J."/>
        </authorList>
    </citation>
    <scope>NUCLEOTIDE SEQUENCE [LARGE SCALE GENOMIC DNA]</scope>
    <source>
        <strain evidence="3 4">15Tr583</strain>
    </source>
</reference>
<sequence>MHVVPGIAAFVLLLAGCGSVQGHAGTGAGCGQLTTADEKAAVFFVSSPGATGACGYTYAGKPSGRVLTYPPCTEVCTEPWPSPDGHYTLGGLTVTDTASGHAVARLSDDAAYGYVWGSDSRHLCGLLNGPDRSLVAMVASIGGRPEQVKLAPVFTRVRYSDLNLVMCDPRHERAVLQTSYQHVTAIAVVSLGDGAIVAEHDFPDTGPGFPEHSTPVVTGVAVSPDGRYLAVLHAIQGAPGSPGPPSSPTGASPPSRPRVVAASPTGGLPPPIPAYLDLFDIEHPGPPIARLAGALDAAFSGDGTLLAERVPQANGSEASQVVRWSDQQVIWHGSETLSGEASAPGVPDIALQIYQPGQPSNQIVLIRPDEQPIPVAAGQLTVP</sequence>
<dbReference type="EMBL" id="RPFW01000002">
    <property type="protein sequence ID" value="TVZ05656.1"/>
    <property type="molecule type" value="Genomic_DNA"/>
</dbReference>
<keyword evidence="2" id="KW-0732">Signal</keyword>
<accession>A0A6P2C5L3</accession>
<evidence type="ECO:0000256" key="1">
    <source>
        <dbReference type="SAM" id="MobiDB-lite"/>
    </source>
</evidence>
<dbReference type="InterPro" id="IPR011044">
    <property type="entry name" value="Quino_amine_DH_bsu"/>
</dbReference>
<keyword evidence="4" id="KW-1185">Reference proteome</keyword>
<name>A0A6P2C5L3_9ACTN</name>
<protein>
    <submittedName>
        <fullName evidence="3">Uncharacterized protein</fullName>
    </submittedName>
</protein>
<evidence type="ECO:0000313" key="3">
    <source>
        <dbReference type="EMBL" id="TVZ05656.1"/>
    </source>
</evidence>
<feature type="chain" id="PRO_5026761680" evidence="2">
    <location>
        <begin position="25"/>
        <end position="383"/>
    </location>
</feature>
<feature type="signal peptide" evidence="2">
    <location>
        <begin position="1"/>
        <end position="24"/>
    </location>
</feature>
<feature type="region of interest" description="Disordered" evidence="1">
    <location>
        <begin position="235"/>
        <end position="266"/>
    </location>
</feature>
<proteinExistence type="predicted"/>
<dbReference type="SUPFAM" id="SSF50969">
    <property type="entry name" value="YVTN repeat-like/Quinoprotein amine dehydrogenase"/>
    <property type="match status" value="1"/>
</dbReference>
<evidence type="ECO:0000313" key="4">
    <source>
        <dbReference type="Proteomes" id="UP000460272"/>
    </source>
</evidence>
<evidence type="ECO:0000256" key="2">
    <source>
        <dbReference type="SAM" id="SignalP"/>
    </source>
</evidence>
<gene>
    <name evidence="3" type="ORF">EAS64_14240</name>
</gene>
<comment type="caution">
    <text evidence="3">The sequence shown here is derived from an EMBL/GenBank/DDBJ whole genome shotgun (WGS) entry which is preliminary data.</text>
</comment>
<dbReference type="AlphaFoldDB" id="A0A6P2C5L3"/>
<organism evidence="3 4">
    <name type="scientific">Trebonia kvetii</name>
    <dbReference type="NCBI Taxonomy" id="2480626"/>
    <lineage>
        <taxon>Bacteria</taxon>
        <taxon>Bacillati</taxon>
        <taxon>Actinomycetota</taxon>
        <taxon>Actinomycetes</taxon>
        <taxon>Streptosporangiales</taxon>
        <taxon>Treboniaceae</taxon>
        <taxon>Trebonia</taxon>
    </lineage>
</organism>
<dbReference type="Proteomes" id="UP000460272">
    <property type="component" value="Unassembled WGS sequence"/>
</dbReference>